<keyword evidence="10 16" id="KW-0560">Oxidoreductase</keyword>
<dbReference type="GO" id="GO:0006103">
    <property type="term" value="P:2-oxoglutarate metabolic process"/>
    <property type="evidence" value="ECO:0007669"/>
    <property type="project" value="TreeGrafter"/>
</dbReference>
<dbReference type="PRINTS" id="PR00411">
    <property type="entry name" value="PNDRDTASEI"/>
</dbReference>
<dbReference type="SUPFAM" id="SSF55424">
    <property type="entry name" value="FAD/NAD-linked reductases, dimerisation (C-terminal) domain"/>
    <property type="match status" value="1"/>
</dbReference>
<evidence type="ECO:0000256" key="3">
    <source>
        <dbReference type="ARBA" id="ARBA00007532"/>
    </source>
</evidence>
<dbReference type="OrthoDB" id="9781772at2"/>
<name>A0A3S0QWL6_9HYPH</name>
<evidence type="ECO:0000259" key="15">
    <source>
        <dbReference type="Pfam" id="PF07992"/>
    </source>
</evidence>
<keyword evidence="7" id="KW-0285">Flavoprotein</keyword>
<evidence type="ECO:0000256" key="9">
    <source>
        <dbReference type="ARBA" id="ARBA00022857"/>
    </source>
</evidence>
<feature type="domain" description="FAD/NAD(P)-binding" evidence="15">
    <location>
        <begin position="4"/>
        <end position="326"/>
    </location>
</feature>
<dbReference type="GO" id="GO:0003957">
    <property type="term" value="F:NAD(P)+ transhydrogenase (Si-specific) activity"/>
    <property type="evidence" value="ECO:0007669"/>
    <property type="project" value="UniProtKB-EC"/>
</dbReference>
<evidence type="ECO:0000256" key="1">
    <source>
        <dbReference type="ARBA" id="ARBA00002842"/>
    </source>
</evidence>
<dbReference type="SUPFAM" id="SSF51905">
    <property type="entry name" value="FAD/NAD(P)-binding domain"/>
    <property type="match status" value="1"/>
</dbReference>
<dbReference type="EC" id="1.6.1.1" evidence="4"/>
<evidence type="ECO:0000313" key="17">
    <source>
        <dbReference type="Proteomes" id="UP000278823"/>
    </source>
</evidence>
<dbReference type="RefSeq" id="WP_126921464.1">
    <property type="nucleotide sequence ID" value="NZ_ML133688.1"/>
</dbReference>
<evidence type="ECO:0000256" key="11">
    <source>
        <dbReference type="ARBA" id="ARBA00023027"/>
    </source>
</evidence>
<dbReference type="Pfam" id="PF07992">
    <property type="entry name" value="Pyr_redox_2"/>
    <property type="match status" value="1"/>
</dbReference>
<evidence type="ECO:0000256" key="6">
    <source>
        <dbReference type="ARBA" id="ARBA00022490"/>
    </source>
</evidence>
<dbReference type="PRINTS" id="PR00368">
    <property type="entry name" value="FADPNR"/>
</dbReference>
<feature type="binding site" evidence="13">
    <location>
        <begin position="181"/>
        <end position="188"/>
    </location>
    <ligand>
        <name>NAD(+)</name>
        <dbReference type="ChEBI" id="CHEBI:57540"/>
    </ligand>
</feature>
<protein>
    <recommendedName>
        <fullName evidence="5">Soluble pyridine nucleotide transhydrogenase</fullName>
        <ecNumber evidence="4">1.6.1.1</ecNumber>
    </recommendedName>
    <alternativeName>
        <fullName evidence="12">NAD(P)(+) transhydrogenase [B-specific]</fullName>
    </alternativeName>
</protein>
<keyword evidence="6" id="KW-0963">Cytoplasm</keyword>
<evidence type="ECO:0000256" key="10">
    <source>
        <dbReference type="ARBA" id="ARBA00023002"/>
    </source>
</evidence>
<evidence type="ECO:0000256" key="7">
    <source>
        <dbReference type="ARBA" id="ARBA00022630"/>
    </source>
</evidence>
<comment type="cofactor">
    <cofactor evidence="13">
        <name>FAD</name>
        <dbReference type="ChEBI" id="CHEBI:57692"/>
    </cofactor>
    <text evidence="13">Binds 1 FAD per subunit.</text>
</comment>
<dbReference type="PANTHER" id="PTHR22912:SF93">
    <property type="entry name" value="SOLUBLE PYRIDINE NUCLEOTIDE TRANSHYDROGENASE"/>
    <property type="match status" value="1"/>
</dbReference>
<gene>
    <name evidence="16" type="ORF">EFQ99_10505</name>
</gene>
<dbReference type="GO" id="GO:0050660">
    <property type="term" value="F:flavin adenine dinucleotide binding"/>
    <property type="evidence" value="ECO:0007669"/>
    <property type="project" value="TreeGrafter"/>
</dbReference>
<dbReference type="NCBIfam" id="NF003585">
    <property type="entry name" value="PRK05249.1"/>
    <property type="match status" value="1"/>
</dbReference>
<feature type="domain" description="Pyridine nucleotide-disulphide oxidoreductase dimerisation" evidence="14">
    <location>
        <begin position="346"/>
        <end position="451"/>
    </location>
</feature>
<dbReference type="EMBL" id="RJTH01000003">
    <property type="protein sequence ID" value="RUM25696.1"/>
    <property type="molecule type" value="Genomic_DNA"/>
</dbReference>
<keyword evidence="11 13" id="KW-0520">NAD</keyword>
<dbReference type="InterPro" id="IPR001100">
    <property type="entry name" value="Pyr_nuc-diS_OxRdtase"/>
</dbReference>
<evidence type="ECO:0000256" key="8">
    <source>
        <dbReference type="ARBA" id="ARBA00022827"/>
    </source>
</evidence>
<dbReference type="Proteomes" id="UP000278823">
    <property type="component" value="Unassembled WGS sequence"/>
</dbReference>
<dbReference type="Gene3D" id="3.30.390.30">
    <property type="match status" value="1"/>
</dbReference>
<comment type="subcellular location">
    <subcellularLocation>
        <location evidence="2">Cytoplasm</location>
    </subcellularLocation>
</comment>
<feature type="binding site" evidence="13">
    <location>
        <position position="269"/>
    </location>
    <ligand>
        <name>NAD(+)</name>
        <dbReference type="ChEBI" id="CHEBI:57540"/>
    </ligand>
</feature>
<dbReference type="InterPro" id="IPR050151">
    <property type="entry name" value="Class-I_Pyr_Nuc-Dis_Oxidored"/>
</dbReference>
<dbReference type="PIRSF" id="PIRSF000350">
    <property type="entry name" value="Mercury_reductase_MerA"/>
    <property type="match status" value="1"/>
</dbReference>
<dbReference type="GO" id="GO:0004148">
    <property type="term" value="F:dihydrolipoyl dehydrogenase (NADH) activity"/>
    <property type="evidence" value="ECO:0007669"/>
    <property type="project" value="TreeGrafter"/>
</dbReference>
<keyword evidence="13" id="KW-0547">Nucleotide-binding</keyword>
<dbReference type="Gene3D" id="3.50.50.60">
    <property type="entry name" value="FAD/NAD(P)-binding domain"/>
    <property type="match status" value="2"/>
</dbReference>
<dbReference type="InterPro" id="IPR016156">
    <property type="entry name" value="FAD/NAD-linked_Rdtase_dimer_sf"/>
</dbReference>
<accession>A0A3S0QWL6</accession>
<dbReference type="PANTHER" id="PTHR22912">
    <property type="entry name" value="DISULFIDE OXIDOREDUCTASE"/>
    <property type="match status" value="1"/>
</dbReference>
<dbReference type="AlphaFoldDB" id="A0A3S0QWL6"/>
<proteinExistence type="inferred from homology"/>
<feature type="binding site" evidence="13">
    <location>
        <position position="311"/>
    </location>
    <ligand>
        <name>FAD</name>
        <dbReference type="ChEBI" id="CHEBI:57692"/>
    </ligand>
</feature>
<feature type="binding site" evidence="13">
    <location>
        <position position="51"/>
    </location>
    <ligand>
        <name>FAD</name>
        <dbReference type="ChEBI" id="CHEBI:57692"/>
    </ligand>
</feature>
<dbReference type="FunFam" id="3.30.390.30:FF:000001">
    <property type="entry name" value="Dihydrolipoyl dehydrogenase"/>
    <property type="match status" value="1"/>
</dbReference>
<dbReference type="InterPro" id="IPR023753">
    <property type="entry name" value="FAD/NAD-binding_dom"/>
</dbReference>
<keyword evidence="17" id="KW-1185">Reference proteome</keyword>
<organism evidence="16 17">
    <name type="scientific">Rhizobium vallis</name>
    <dbReference type="NCBI Taxonomy" id="634290"/>
    <lineage>
        <taxon>Bacteria</taxon>
        <taxon>Pseudomonadati</taxon>
        <taxon>Pseudomonadota</taxon>
        <taxon>Alphaproteobacteria</taxon>
        <taxon>Hyphomicrobiales</taxon>
        <taxon>Rhizobiaceae</taxon>
        <taxon>Rhizobium/Agrobacterium group</taxon>
        <taxon>Rhizobium</taxon>
    </lineage>
</organism>
<evidence type="ECO:0000256" key="5">
    <source>
        <dbReference type="ARBA" id="ARBA00016603"/>
    </source>
</evidence>
<keyword evidence="9" id="KW-0521">NADP</keyword>
<keyword evidence="8 13" id="KW-0274">FAD</keyword>
<dbReference type="InterPro" id="IPR004099">
    <property type="entry name" value="Pyr_nucl-diS_OxRdtase_dimer"/>
</dbReference>
<sequence length="468" mass="51275">MLQYDLVVVGSGPAGRRGAIQAAKLGKKVLVIEQGKRVGGVSVHTGTIPSKTLRETALNLSGWRERGFYGRSYRVKEEISADDLRRRLLITLNHEVEVLEHQFARNRVQHIRGKASFIDASTLQVVKDDGETTQVTAASVLLAVGTKPFRPDYIPFDGKTVLDSDELLDIQELPRSMVVIGAGVIGIEYATIFSALDTAVTVIDPKATMLDFIDREIVEDFIYQLRDRNMKLLLGQKADKVETLDNGKVELTLDSGRRLTTDMVLFAAGRMGATDALNLPAIGLEADSRGRLKVNPETFQTSVANVYAAGDVVGFPSLASTSMEQGRIAARVAIGAVAKEPPKYFPYGIYAVPEISTCGLTEEEMKERGIPYECGIARFRETSRGHIMGLDTGLLKLIFSLKTRRLLGVHIVGEGATELVHIGQAVLNLKGTVEYFVENTFNYPTLAEAYKIAGLDAWNRMGDIKSEL</sequence>
<evidence type="ECO:0000256" key="12">
    <source>
        <dbReference type="ARBA" id="ARBA00031183"/>
    </source>
</evidence>
<dbReference type="Pfam" id="PF02852">
    <property type="entry name" value="Pyr_redox_dim"/>
    <property type="match status" value="1"/>
</dbReference>
<evidence type="ECO:0000256" key="4">
    <source>
        <dbReference type="ARBA" id="ARBA00012772"/>
    </source>
</evidence>
<evidence type="ECO:0000259" key="14">
    <source>
        <dbReference type="Pfam" id="PF02852"/>
    </source>
</evidence>
<evidence type="ECO:0000256" key="13">
    <source>
        <dbReference type="PIRSR" id="PIRSR000350-3"/>
    </source>
</evidence>
<dbReference type="InterPro" id="IPR036188">
    <property type="entry name" value="FAD/NAD-bd_sf"/>
</dbReference>
<evidence type="ECO:0000313" key="16">
    <source>
        <dbReference type="EMBL" id="RUM25696.1"/>
    </source>
</evidence>
<reference evidence="17" key="1">
    <citation type="submission" date="2018-11" db="EMBL/GenBank/DDBJ databases">
        <title>Rhizobium chutanense sp. nov., isolated from root nodules of Phaseolus vulgaris in China.</title>
        <authorList>
            <person name="Huo Y."/>
        </authorList>
    </citation>
    <scope>NUCLEOTIDE SEQUENCE [LARGE SCALE GENOMIC DNA]</scope>
    <source>
        <strain evidence="17">CCBAU 65647</strain>
    </source>
</reference>
<comment type="similarity">
    <text evidence="3">Belongs to the class-I pyridine nucleotide-disulfide oxidoreductase family.</text>
</comment>
<comment type="caution">
    <text evidence="16">The sequence shown here is derived from an EMBL/GenBank/DDBJ whole genome shotgun (WGS) entry which is preliminary data.</text>
</comment>
<comment type="function">
    <text evidence="1">Conversion of NADPH, generated by peripheral catabolic pathways, to NADH, which can enter the respiratory chain for energy generation.</text>
</comment>
<evidence type="ECO:0000256" key="2">
    <source>
        <dbReference type="ARBA" id="ARBA00004496"/>
    </source>
</evidence>
<dbReference type="GO" id="GO:0005829">
    <property type="term" value="C:cytosol"/>
    <property type="evidence" value="ECO:0007669"/>
    <property type="project" value="TreeGrafter"/>
</dbReference>